<organism evidence="5 6">
    <name type="scientific">Hibiscus sabdariffa</name>
    <name type="common">roselle</name>
    <dbReference type="NCBI Taxonomy" id="183260"/>
    <lineage>
        <taxon>Eukaryota</taxon>
        <taxon>Viridiplantae</taxon>
        <taxon>Streptophyta</taxon>
        <taxon>Embryophyta</taxon>
        <taxon>Tracheophyta</taxon>
        <taxon>Spermatophyta</taxon>
        <taxon>Magnoliopsida</taxon>
        <taxon>eudicotyledons</taxon>
        <taxon>Gunneridae</taxon>
        <taxon>Pentapetalae</taxon>
        <taxon>rosids</taxon>
        <taxon>malvids</taxon>
        <taxon>Malvales</taxon>
        <taxon>Malvaceae</taxon>
        <taxon>Malvoideae</taxon>
        <taxon>Hibiscus</taxon>
    </lineage>
</organism>
<evidence type="ECO:0000313" key="5">
    <source>
        <dbReference type="EMBL" id="KAK9006763.1"/>
    </source>
</evidence>
<gene>
    <name evidence="5" type="ORF">V6N11_019097</name>
</gene>
<dbReference type="InterPro" id="IPR044251">
    <property type="entry name" value="LHP1-like"/>
</dbReference>
<feature type="region of interest" description="Disordered" evidence="3">
    <location>
        <begin position="136"/>
        <end position="164"/>
    </location>
</feature>
<dbReference type="EMBL" id="JBBPBN010000028">
    <property type="protein sequence ID" value="KAK9006763.1"/>
    <property type="molecule type" value="Genomic_DNA"/>
</dbReference>
<evidence type="ECO:0000256" key="2">
    <source>
        <dbReference type="ARBA" id="ARBA00023242"/>
    </source>
</evidence>
<sequence>MKGGERKRVIIQGEEGGGTAEQIVEAEGLGEKNEEEEVDDDDDDDDDNDDEEGDGDGEEQEQEEDNDDGEEEHRTKLDDGFYEIEAIRRKRVRKGELQYLIKWRGWPETSNTWEPLENLQSCRDVIDAFEESLRLGKHNRKRKRKSGGPQIQSKKKQPHSSAFTSNVTGLEVAVVDKSL</sequence>
<dbReference type="PRINTS" id="PR00504">
    <property type="entry name" value="CHROMODOMAIN"/>
</dbReference>
<dbReference type="Proteomes" id="UP001396334">
    <property type="component" value="Unassembled WGS sequence"/>
</dbReference>
<dbReference type="Gene3D" id="2.40.50.40">
    <property type="match status" value="1"/>
</dbReference>
<feature type="region of interest" description="Disordered" evidence="3">
    <location>
        <begin position="1"/>
        <end position="80"/>
    </location>
</feature>
<comment type="subcellular location">
    <subcellularLocation>
        <location evidence="1">Nucleus</location>
    </subcellularLocation>
</comment>
<dbReference type="PROSITE" id="PS50013">
    <property type="entry name" value="CHROMO_2"/>
    <property type="match status" value="1"/>
</dbReference>
<feature type="domain" description="Chromo" evidence="4">
    <location>
        <begin position="82"/>
        <end position="141"/>
    </location>
</feature>
<dbReference type="SUPFAM" id="SSF54160">
    <property type="entry name" value="Chromo domain-like"/>
    <property type="match status" value="1"/>
</dbReference>
<name>A0ABR2R1C4_9ROSI</name>
<dbReference type="PROSITE" id="PS00598">
    <property type="entry name" value="CHROMO_1"/>
    <property type="match status" value="1"/>
</dbReference>
<dbReference type="InterPro" id="IPR016197">
    <property type="entry name" value="Chromo-like_dom_sf"/>
</dbReference>
<evidence type="ECO:0000259" key="4">
    <source>
        <dbReference type="PROSITE" id="PS50013"/>
    </source>
</evidence>
<evidence type="ECO:0000313" key="6">
    <source>
        <dbReference type="Proteomes" id="UP001396334"/>
    </source>
</evidence>
<dbReference type="SMART" id="SM00298">
    <property type="entry name" value="CHROMO"/>
    <property type="match status" value="1"/>
</dbReference>
<dbReference type="InterPro" id="IPR023779">
    <property type="entry name" value="Chromodomain_CS"/>
</dbReference>
<keyword evidence="6" id="KW-1185">Reference proteome</keyword>
<dbReference type="PANTHER" id="PTHR47240:SF2">
    <property type="entry name" value="CHROMO DOMAIN-CONTAINING PROTEIN LHP1"/>
    <property type="match status" value="1"/>
</dbReference>
<evidence type="ECO:0000256" key="3">
    <source>
        <dbReference type="SAM" id="MobiDB-lite"/>
    </source>
</evidence>
<evidence type="ECO:0000256" key="1">
    <source>
        <dbReference type="ARBA" id="ARBA00004123"/>
    </source>
</evidence>
<dbReference type="InterPro" id="IPR000953">
    <property type="entry name" value="Chromo/chromo_shadow_dom"/>
</dbReference>
<dbReference type="InterPro" id="IPR017984">
    <property type="entry name" value="Chromo_dom_subgr"/>
</dbReference>
<protein>
    <recommendedName>
        <fullName evidence="4">Chromo domain-containing protein</fullName>
    </recommendedName>
</protein>
<keyword evidence="2" id="KW-0539">Nucleus</keyword>
<proteinExistence type="predicted"/>
<dbReference type="Pfam" id="PF00385">
    <property type="entry name" value="Chromo"/>
    <property type="match status" value="1"/>
</dbReference>
<feature type="compositionally biased region" description="Basic residues" evidence="3">
    <location>
        <begin position="136"/>
        <end position="146"/>
    </location>
</feature>
<dbReference type="CDD" id="cd00024">
    <property type="entry name" value="CD_CSD"/>
    <property type="match status" value="1"/>
</dbReference>
<dbReference type="PANTHER" id="PTHR47240">
    <property type="entry name" value="CHROMO DOMAIN-CONTAINING PROTEIN LHP1"/>
    <property type="match status" value="1"/>
</dbReference>
<accession>A0ABR2R1C4</accession>
<dbReference type="InterPro" id="IPR023780">
    <property type="entry name" value="Chromo_domain"/>
</dbReference>
<feature type="compositionally biased region" description="Acidic residues" evidence="3">
    <location>
        <begin position="33"/>
        <end position="70"/>
    </location>
</feature>
<reference evidence="5 6" key="1">
    <citation type="journal article" date="2024" name="G3 (Bethesda)">
        <title>Genome assembly of Hibiscus sabdariffa L. provides insights into metabolisms of medicinal natural products.</title>
        <authorList>
            <person name="Kim T."/>
        </authorList>
    </citation>
    <scope>NUCLEOTIDE SEQUENCE [LARGE SCALE GENOMIC DNA]</scope>
    <source>
        <strain evidence="5">TK-2024</strain>
        <tissue evidence="5">Old leaves</tissue>
    </source>
</reference>
<comment type="caution">
    <text evidence="5">The sequence shown here is derived from an EMBL/GenBank/DDBJ whole genome shotgun (WGS) entry which is preliminary data.</text>
</comment>